<evidence type="ECO:0000313" key="5">
    <source>
        <dbReference type="Proteomes" id="UP001198242"/>
    </source>
</evidence>
<dbReference type="InterPro" id="IPR050313">
    <property type="entry name" value="Carb_Metab_HTH_regulators"/>
</dbReference>
<dbReference type="SMART" id="SM01134">
    <property type="entry name" value="DeoRC"/>
    <property type="match status" value="1"/>
</dbReference>
<dbReference type="PRINTS" id="PR00037">
    <property type="entry name" value="HTHLACR"/>
</dbReference>
<accession>A0AAE3E0B7</accession>
<sequence length="256" mass="28468">MLAVERRNRIEQIINKNKSVLVVELAKQFEVTTETIRGDLEKLEKQGVLVRTYGGATLVDNSEIELAITERDTVNYEGKQRIGKYAADLIKDGETIFLDASTSAWHLARYIKGKRGITVITNAEKIVNELSMCDHIHVVCVGGELTPRNMSYIGRVAEKTIKENYYANKCFFSCRGVTLGRGLVDSSEGEAEIKKAMLSCSESAIFLCDKNKIGKIGVPRISGLDGIDCFITDAQLTDEWQVALAEQDVKLVEVEK</sequence>
<dbReference type="Pfam" id="PF08220">
    <property type="entry name" value="HTH_DeoR"/>
    <property type="match status" value="1"/>
</dbReference>
<feature type="domain" description="HTH deoR-type" evidence="3">
    <location>
        <begin position="3"/>
        <end position="58"/>
    </location>
</feature>
<dbReference type="PANTHER" id="PTHR30363">
    <property type="entry name" value="HTH-TYPE TRANSCRIPTIONAL REGULATOR SRLR-RELATED"/>
    <property type="match status" value="1"/>
</dbReference>
<dbReference type="GO" id="GO:0003677">
    <property type="term" value="F:DNA binding"/>
    <property type="evidence" value="ECO:0007669"/>
    <property type="project" value="UniProtKB-KW"/>
</dbReference>
<dbReference type="RefSeq" id="WP_022228749.1">
    <property type="nucleotide sequence ID" value="NZ_JAJEQM010000020.1"/>
</dbReference>
<dbReference type="PROSITE" id="PS51000">
    <property type="entry name" value="HTH_DEOR_2"/>
    <property type="match status" value="1"/>
</dbReference>
<dbReference type="SUPFAM" id="SSF100950">
    <property type="entry name" value="NagB/RpiA/CoA transferase-like"/>
    <property type="match status" value="1"/>
</dbReference>
<organism evidence="4 5">
    <name type="scientific">Hominilimicola fabiformis</name>
    <dbReference type="NCBI Taxonomy" id="2885356"/>
    <lineage>
        <taxon>Bacteria</taxon>
        <taxon>Bacillati</taxon>
        <taxon>Bacillota</taxon>
        <taxon>Clostridia</taxon>
        <taxon>Eubacteriales</taxon>
        <taxon>Oscillospiraceae</taxon>
        <taxon>Hominilimicola</taxon>
    </lineage>
</organism>
<keyword evidence="5" id="KW-1185">Reference proteome</keyword>
<dbReference type="GO" id="GO:0003700">
    <property type="term" value="F:DNA-binding transcription factor activity"/>
    <property type="evidence" value="ECO:0007669"/>
    <property type="project" value="InterPro"/>
</dbReference>
<dbReference type="InterPro" id="IPR037171">
    <property type="entry name" value="NagB/RpiA_transferase-like"/>
</dbReference>
<dbReference type="SUPFAM" id="SSF46785">
    <property type="entry name" value="Winged helix' DNA-binding domain"/>
    <property type="match status" value="1"/>
</dbReference>
<evidence type="ECO:0000256" key="1">
    <source>
        <dbReference type="ARBA" id="ARBA00023015"/>
    </source>
</evidence>
<dbReference type="PANTHER" id="PTHR30363:SF44">
    <property type="entry name" value="AGA OPERON TRANSCRIPTIONAL REPRESSOR-RELATED"/>
    <property type="match status" value="1"/>
</dbReference>
<dbReference type="Pfam" id="PF00455">
    <property type="entry name" value="DeoRC"/>
    <property type="match status" value="1"/>
</dbReference>
<dbReference type="Gene3D" id="1.10.10.10">
    <property type="entry name" value="Winged helix-like DNA-binding domain superfamily/Winged helix DNA-binding domain"/>
    <property type="match status" value="1"/>
</dbReference>
<gene>
    <name evidence="4" type="ORF">LKE05_12400</name>
</gene>
<protein>
    <submittedName>
        <fullName evidence="4">DeoR/GlpR family DNA-binding transcription regulator</fullName>
    </submittedName>
</protein>
<evidence type="ECO:0000259" key="3">
    <source>
        <dbReference type="PROSITE" id="PS51000"/>
    </source>
</evidence>
<dbReference type="SMART" id="SM00420">
    <property type="entry name" value="HTH_DEOR"/>
    <property type="match status" value="1"/>
</dbReference>
<keyword evidence="1" id="KW-0805">Transcription regulation</keyword>
<proteinExistence type="predicted"/>
<dbReference type="InterPro" id="IPR001034">
    <property type="entry name" value="DeoR_HTH"/>
</dbReference>
<dbReference type="Proteomes" id="UP001198242">
    <property type="component" value="Unassembled WGS sequence"/>
</dbReference>
<evidence type="ECO:0000313" key="4">
    <source>
        <dbReference type="EMBL" id="MCC2211580.1"/>
    </source>
</evidence>
<dbReference type="AlphaFoldDB" id="A0AAE3E0B7"/>
<dbReference type="InterPro" id="IPR014036">
    <property type="entry name" value="DeoR-like_C"/>
</dbReference>
<keyword evidence="2" id="KW-0804">Transcription</keyword>
<evidence type="ECO:0000256" key="2">
    <source>
        <dbReference type="ARBA" id="ARBA00023163"/>
    </source>
</evidence>
<dbReference type="InterPro" id="IPR036390">
    <property type="entry name" value="WH_DNA-bd_sf"/>
</dbReference>
<dbReference type="EMBL" id="JAJEQM010000020">
    <property type="protein sequence ID" value="MCC2211580.1"/>
    <property type="molecule type" value="Genomic_DNA"/>
</dbReference>
<reference evidence="4 5" key="1">
    <citation type="submission" date="2021-10" db="EMBL/GenBank/DDBJ databases">
        <title>Anaerobic single-cell dispensing facilitates the cultivation of human gut bacteria.</title>
        <authorList>
            <person name="Afrizal A."/>
        </authorList>
    </citation>
    <scope>NUCLEOTIDE SEQUENCE [LARGE SCALE GENOMIC DNA]</scope>
    <source>
        <strain evidence="4 5">CLA-AA-H232</strain>
    </source>
</reference>
<keyword evidence="4" id="KW-0238">DNA-binding</keyword>
<name>A0AAE3E0B7_9FIRM</name>
<dbReference type="InterPro" id="IPR036388">
    <property type="entry name" value="WH-like_DNA-bd_sf"/>
</dbReference>
<comment type="caution">
    <text evidence="4">The sequence shown here is derived from an EMBL/GenBank/DDBJ whole genome shotgun (WGS) entry which is preliminary data.</text>
</comment>